<comment type="caution">
    <text evidence="1">The sequence shown here is derived from an EMBL/GenBank/DDBJ whole genome shotgun (WGS) entry which is preliminary data.</text>
</comment>
<sequence length="111" mass="12151">MIVLDDPFSAVDARVAQCLWDDCIRNCPKRSSLCDHILVLDKGGIIAQRPPDQVLKRPFFDGSTLLDTSKELSPPINNQAQSVAPAPNTVNSKAIALRKEVRVRGSVDRGL</sequence>
<evidence type="ECO:0000313" key="2">
    <source>
        <dbReference type="Proteomes" id="UP001150879"/>
    </source>
</evidence>
<dbReference type="GO" id="GO:0016787">
    <property type="term" value="F:hydrolase activity"/>
    <property type="evidence" value="ECO:0007669"/>
    <property type="project" value="UniProtKB-KW"/>
</dbReference>
<keyword evidence="2" id="KW-1185">Reference proteome</keyword>
<accession>A0A9W9J0L0</accession>
<protein>
    <submittedName>
        <fullName evidence="1">P-loop containing nucleoside triphosphate hydrolase protein</fullName>
    </submittedName>
</protein>
<dbReference type="EMBL" id="JAPQKP010000005">
    <property type="protein sequence ID" value="KAJ5188459.1"/>
    <property type="molecule type" value="Genomic_DNA"/>
</dbReference>
<name>A0A9W9J0L0_9EURO</name>
<dbReference type="AlphaFoldDB" id="A0A9W9J0L0"/>
<dbReference type="InterPro" id="IPR027417">
    <property type="entry name" value="P-loop_NTPase"/>
</dbReference>
<proteinExistence type="predicted"/>
<evidence type="ECO:0000313" key="1">
    <source>
        <dbReference type="EMBL" id="KAJ5188459.1"/>
    </source>
</evidence>
<organism evidence="1 2">
    <name type="scientific">Penicillium cf. griseofulvum</name>
    <dbReference type="NCBI Taxonomy" id="2972120"/>
    <lineage>
        <taxon>Eukaryota</taxon>
        <taxon>Fungi</taxon>
        <taxon>Dikarya</taxon>
        <taxon>Ascomycota</taxon>
        <taxon>Pezizomycotina</taxon>
        <taxon>Eurotiomycetes</taxon>
        <taxon>Eurotiomycetidae</taxon>
        <taxon>Eurotiales</taxon>
        <taxon>Aspergillaceae</taxon>
        <taxon>Penicillium</taxon>
    </lineage>
</organism>
<dbReference type="OrthoDB" id="6500128at2759"/>
<reference evidence="1" key="1">
    <citation type="submission" date="2022-11" db="EMBL/GenBank/DDBJ databases">
        <authorList>
            <person name="Petersen C."/>
        </authorList>
    </citation>
    <scope>NUCLEOTIDE SEQUENCE</scope>
    <source>
        <strain evidence="1">IBT 16849</strain>
    </source>
</reference>
<reference evidence="1" key="2">
    <citation type="journal article" date="2023" name="IMA Fungus">
        <title>Comparative genomic study of the Penicillium genus elucidates a diverse pangenome and 15 lateral gene transfer events.</title>
        <authorList>
            <person name="Petersen C."/>
            <person name="Sorensen T."/>
            <person name="Nielsen M.R."/>
            <person name="Sondergaard T.E."/>
            <person name="Sorensen J.L."/>
            <person name="Fitzpatrick D.A."/>
            <person name="Frisvad J.C."/>
            <person name="Nielsen K.L."/>
        </authorList>
    </citation>
    <scope>NUCLEOTIDE SEQUENCE</scope>
    <source>
        <strain evidence="1">IBT 16849</strain>
    </source>
</reference>
<keyword evidence="1" id="KW-0378">Hydrolase</keyword>
<dbReference type="SUPFAM" id="SSF52540">
    <property type="entry name" value="P-loop containing nucleoside triphosphate hydrolases"/>
    <property type="match status" value="1"/>
</dbReference>
<dbReference type="Gene3D" id="3.40.50.300">
    <property type="entry name" value="P-loop containing nucleotide triphosphate hydrolases"/>
    <property type="match status" value="1"/>
</dbReference>
<dbReference type="Proteomes" id="UP001150879">
    <property type="component" value="Unassembled WGS sequence"/>
</dbReference>
<gene>
    <name evidence="1" type="ORF">N7472_007473</name>
</gene>